<reference evidence="1 2" key="1">
    <citation type="journal article" date="2018" name="Int. J. Syst. Evol. Microbiol.">
        <title>Bifidobacterium callitrichidarum sp. nov. from the faeces of the emperor tamarin (Saguinus imperator).</title>
        <authorList>
            <person name="Modesto M."/>
            <person name="Michelini S."/>
            <person name="Sansosti M.C."/>
            <person name="De Filippo C."/>
            <person name="Cavalieri D."/>
            <person name="Qvirist L."/>
            <person name="Andlid T."/>
            <person name="Spiezio C."/>
            <person name="Sandri C."/>
            <person name="Pascarelli S."/>
            <person name="Sgorbati B."/>
            <person name="Mattarelli P."/>
        </authorList>
    </citation>
    <scope>NUCLEOTIDE SEQUENCE [LARGE SCALE GENOMIC DNA]</scope>
    <source>
        <strain evidence="1 2">TRI 5</strain>
    </source>
</reference>
<dbReference type="RefSeq" id="WP_109056196.1">
    <property type="nucleotide sequence ID" value="NZ_QFFM01000003.1"/>
</dbReference>
<dbReference type="Proteomes" id="UP000245876">
    <property type="component" value="Unassembled WGS sequence"/>
</dbReference>
<name>A0A2U2NC07_9BIFI</name>
<keyword evidence="2" id="KW-1185">Reference proteome</keyword>
<gene>
    <name evidence="1" type="ORF">DF196_01625</name>
</gene>
<evidence type="ECO:0000313" key="1">
    <source>
        <dbReference type="EMBL" id="PWG66627.1"/>
    </source>
</evidence>
<protein>
    <submittedName>
        <fullName evidence="1">Uncharacterized protein</fullName>
    </submittedName>
</protein>
<evidence type="ECO:0000313" key="2">
    <source>
        <dbReference type="Proteomes" id="UP000245876"/>
    </source>
</evidence>
<comment type="caution">
    <text evidence="1">The sequence shown here is derived from an EMBL/GenBank/DDBJ whole genome shotgun (WGS) entry which is preliminary data.</text>
</comment>
<accession>A0A2U2NC07</accession>
<dbReference type="EMBL" id="QFFM01000003">
    <property type="protein sequence ID" value="PWG66627.1"/>
    <property type="molecule type" value="Genomic_DNA"/>
</dbReference>
<proteinExistence type="predicted"/>
<organism evidence="1 2">
    <name type="scientific">Bifidobacterium callitrichidarum</name>
    <dbReference type="NCBI Taxonomy" id="2052941"/>
    <lineage>
        <taxon>Bacteria</taxon>
        <taxon>Bacillati</taxon>
        <taxon>Actinomycetota</taxon>
        <taxon>Actinomycetes</taxon>
        <taxon>Bifidobacteriales</taxon>
        <taxon>Bifidobacteriaceae</taxon>
        <taxon>Bifidobacterium</taxon>
    </lineage>
</organism>
<dbReference type="AlphaFoldDB" id="A0A2U2NC07"/>
<sequence>MPENFWENKTINQLNGTTVRVTTPNNTYVGKLIYGVERNQDGTAHYTLCINTDNQGPLRIFTADHSDGLVRPQLDVRIETVSAVESADGAENVVAVETPVQQDDKDIAVITYSSPEQLKSGDLVTLKGVETAFPYDGKTNGRGVRIRIGTGPEPVWVDGRNIDTIIRPINPLPTKQGIYSGADGSLFYLNARGGWYVMYDADSDSWFDHKNVTENTVRQHLPLTSIR</sequence>